<comment type="function">
    <text evidence="8">Catalyzes the phospholipid dependent N-acylation of the N-terminal cysteine of apolipoprotein, the last step in lipoprotein maturation.</text>
</comment>
<evidence type="ECO:0000256" key="8">
    <source>
        <dbReference type="HAMAP-Rule" id="MF_01148"/>
    </source>
</evidence>
<dbReference type="InterPro" id="IPR003010">
    <property type="entry name" value="C-N_Hydrolase"/>
</dbReference>
<evidence type="ECO:0000256" key="5">
    <source>
        <dbReference type="ARBA" id="ARBA00022989"/>
    </source>
</evidence>
<sequence>MPDSRSDHQGLPSSASVLIQNRWLAGALAILGGLLLDVASPELAWWPVAFPAIALLIAPLWGRTFWAGALLGLLGGAAFWMPNIFWLTLYLGPVPWAALAAFMMFWHVVFGALIALVTRYLPRLFRHRNGVTLALLPVVLAGLWLAKETVAGSWPYGGFGWGRVAVTQSNGPLGALASWIGISGLSFVMVFLVSFILCAVALYRQQLVAPGQYVTAPRILVLAPVLLGLMLSVVPVYALPVEGTVRIGAVQGNTKSGIFDDRQPWDSINSHFTESLTLADSNVDLVVWPEGASDLDPNRVEDAASMIETLARDLDVPIVFGTITKDGDRYFNSSLVWEAGRGVVGQYDKKHPVPFAEYMPHRDFYHALAPDLVDMVQLEYTPGTRPATVDIGDWRVGLSICFDIVDDSLAREMVNTDAEFILAQTNNADFGHTDESVQQLAIAQLRAIETGRTVVNISTVGTSAVILPDGSFADRLDTHVPGTMVEDIDRVSGVTPGIAIGLPLQTILLIIAALGAVSAAVVAIGNTIRIRRTRNTSLTEKDAQPE</sequence>
<protein>
    <recommendedName>
        <fullName evidence="8">Apolipoprotein N-acyltransferase</fullName>
        <shortName evidence="8">ALP N-acyltransferase</shortName>
        <ecNumber evidence="8">2.3.1.269</ecNumber>
    </recommendedName>
</protein>
<dbReference type="PANTHER" id="PTHR38686:SF1">
    <property type="entry name" value="APOLIPOPROTEIN N-ACYLTRANSFERASE"/>
    <property type="match status" value="1"/>
</dbReference>
<feature type="domain" description="CN hydrolase" evidence="9">
    <location>
        <begin position="245"/>
        <end position="490"/>
    </location>
</feature>
<evidence type="ECO:0000256" key="3">
    <source>
        <dbReference type="ARBA" id="ARBA00022679"/>
    </source>
</evidence>
<dbReference type="InterPro" id="IPR045378">
    <property type="entry name" value="LNT_N"/>
</dbReference>
<evidence type="ECO:0000259" key="9">
    <source>
        <dbReference type="PROSITE" id="PS50263"/>
    </source>
</evidence>
<keyword evidence="11" id="KW-1185">Reference proteome</keyword>
<dbReference type="EMBL" id="JAAMOX010000001">
    <property type="protein sequence ID" value="NIH52785.1"/>
    <property type="molecule type" value="Genomic_DNA"/>
</dbReference>
<dbReference type="CDD" id="cd07571">
    <property type="entry name" value="ALP_N-acyl_transferase"/>
    <property type="match status" value="1"/>
</dbReference>
<comment type="subcellular location">
    <subcellularLocation>
        <location evidence="1 8">Cell membrane</location>
        <topology evidence="1 8">Multi-pass membrane protein</topology>
    </subcellularLocation>
</comment>
<comment type="similarity">
    <text evidence="8">Belongs to the CN hydrolase family. Apolipoprotein N-acyltransferase subfamily.</text>
</comment>
<dbReference type="NCBIfam" id="TIGR00546">
    <property type="entry name" value="lnt"/>
    <property type="match status" value="1"/>
</dbReference>
<dbReference type="HAMAP" id="MF_01148">
    <property type="entry name" value="Lnt"/>
    <property type="match status" value="1"/>
</dbReference>
<dbReference type="GO" id="GO:0042158">
    <property type="term" value="P:lipoprotein biosynthetic process"/>
    <property type="evidence" value="ECO:0007669"/>
    <property type="project" value="UniProtKB-UniRule"/>
</dbReference>
<feature type="transmembrane region" description="Helical" evidence="8">
    <location>
        <begin position="176"/>
        <end position="203"/>
    </location>
</feature>
<feature type="transmembrane region" description="Helical" evidence="8">
    <location>
        <begin position="507"/>
        <end position="528"/>
    </location>
</feature>
<evidence type="ECO:0000313" key="10">
    <source>
        <dbReference type="EMBL" id="NIH52785.1"/>
    </source>
</evidence>
<keyword evidence="7 8" id="KW-0012">Acyltransferase</keyword>
<feature type="transmembrane region" description="Helical" evidence="8">
    <location>
        <begin position="69"/>
        <end position="90"/>
    </location>
</feature>
<feature type="transmembrane region" description="Helical" evidence="8">
    <location>
        <begin position="44"/>
        <end position="62"/>
    </location>
</feature>
<keyword evidence="10" id="KW-0449">Lipoprotein</keyword>
<dbReference type="Proteomes" id="UP000541033">
    <property type="component" value="Unassembled WGS sequence"/>
</dbReference>
<keyword evidence="5 8" id="KW-1133">Transmembrane helix</keyword>
<gene>
    <name evidence="8" type="primary">lnt</name>
    <name evidence="10" type="ORF">FHX76_000653</name>
</gene>
<feature type="transmembrane region" description="Helical" evidence="8">
    <location>
        <begin position="215"/>
        <end position="238"/>
    </location>
</feature>
<evidence type="ECO:0000313" key="11">
    <source>
        <dbReference type="Proteomes" id="UP000541033"/>
    </source>
</evidence>
<comment type="pathway">
    <text evidence="8">Protein modification; lipoprotein biosynthesis (N-acyl transfer).</text>
</comment>
<evidence type="ECO:0000256" key="6">
    <source>
        <dbReference type="ARBA" id="ARBA00023136"/>
    </source>
</evidence>
<keyword evidence="3 8" id="KW-0808">Transferase</keyword>
<accession>A0A7X5QZC1</accession>
<dbReference type="Pfam" id="PF00795">
    <property type="entry name" value="CN_hydrolase"/>
    <property type="match status" value="1"/>
</dbReference>
<evidence type="ECO:0000256" key="2">
    <source>
        <dbReference type="ARBA" id="ARBA00022475"/>
    </source>
</evidence>
<evidence type="ECO:0000256" key="1">
    <source>
        <dbReference type="ARBA" id="ARBA00004651"/>
    </source>
</evidence>
<dbReference type="SUPFAM" id="SSF56317">
    <property type="entry name" value="Carbon-nitrogen hydrolase"/>
    <property type="match status" value="1"/>
</dbReference>
<dbReference type="Gene3D" id="3.60.110.10">
    <property type="entry name" value="Carbon-nitrogen hydrolase"/>
    <property type="match status" value="1"/>
</dbReference>
<dbReference type="InterPro" id="IPR004563">
    <property type="entry name" value="Apolipo_AcylTrfase"/>
</dbReference>
<dbReference type="PANTHER" id="PTHR38686">
    <property type="entry name" value="APOLIPOPROTEIN N-ACYLTRANSFERASE"/>
    <property type="match status" value="1"/>
</dbReference>
<keyword evidence="4 8" id="KW-0812">Transmembrane</keyword>
<dbReference type="GO" id="GO:0005886">
    <property type="term" value="C:plasma membrane"/>
    <property type="evidence" value="ECO:0007669"/>
    <property type="project" value="UniProtKB-SubCell"/>
</dbReference>
<dbReference type="PROSITE" id="PS50263">
    <property type="entry name" value="CN_HYDROLASE"/>
    <property type="match status" value="1"/>
</dbReference>
<keyword evidence="6 8" id="KW-0472">Membrane</keyword>
<organism evidence="10 11">
    <name type="scientific">Lysinibacter cavernae</name>
    <dbReference type="NCBI Taxonomy" id="1640652"/>
    <lineage>
        <taxon>Bacteria</taxon>
        <taxon>Bacillati</taxon>
        <taxon>Actinomycetota</taxon>
        <taxon>Actinomycetes</taxon>
        <taxon>Micrococcales</taxon>
        <taxon>Microbacteriaceae</taxon>
        <taxon>Lysinibacter</taxon>
    </lineage>
</organism>
<dbReference type="GO" id="GO:0016410">
    <property type="term" value="F:N-acyltransferase activity"/>
    <property type="evidence" value="ECO:0007669"/>
    <property type="project" value="UniProtKB-UniRule"/>
</dbReference>
<dbReference type="Pfam" id="PF20154">
    <property type="entry name" value="LNT_N"/>
    <property type="match status" value="1"/>
</dbReference>
<dbReference type="InterPro" id="IPR036526">
    <property type="entry name" value="C-N_Hydrolase_sf"/>
</dbReference>
<evidence type="ECO:0000256" key="7">
    <source>
        <dbReference type="ARBA" id="ARBA00023315"/>
    </source>
</evidence>
<feature type="transmembrane region" description="Helical" evidence="8">
    <location>
        <begin position="96"/>
        <end position="117"/>
    </location>
</feature>
<comment type="catalytic activity">
    <reaction evidence="8">
        <text>N-terminal S-1,2-diacyl-sn-glyceryl-L-cysteinyl-[lipoprotein] + a glycerophospholipid = N-acyl-S-1,2-diacyl-sn-glyceryl-L-cysteinyl-[lipoprotein] + a 2-acyl-sn-glycero-3-phospholipid + H(+)</text>
        <dbReference type="Rhea" id="RHEA:48228"/>
        <dbReference type="Rhea" id="RHEA-COMP:14681"/>
        <dbReference type="Rhea" id="RHEA-COMP:14684"/>
        <dbReference type="ChEBI" id="CHEBI:15378"/>
        <dbReference type="ChEBI" id="CHEBI:136912"/>
        <dbReference type="ChEBI" id="CHEBI:140656"/>
        <dbReference type="ChEBI" id="CHEBI:140657"/>
        <dbReference type="ChEBI" id="CHEBI:140660"/>
        <dbReference type="EC" id="2.3.1.269"/>
    </reaction>
</comment>
<proteinExistence type="inferred from homology"/>
<feature type="transmembrane region" description="Helical" evidence="8">
    <location>
        <begin position="129"/>
        <end position="146"/>
    </location>
</feature>
<dbReference type="EC" id="2.3.1.269" evidence="8"/>
<dbReference type="RefSeq" id="WP_167147843.1">
    <property type="nucleotide sequence ID" value="NZ_JAAMOX010000001.1"/>
</dbReference>
<dbReference type="AlphaFoldDB" id="A0A7X5QZC1"/>
<evidence type="ECO:0000256" key="4">
    <source>
        <dbReference type="ARBA" id="ARBA00022692"/>
    </source>
</evidence>
<name>A0A7X5QZC1_9MICO</name>
<comment type="caution">
    <text evidence="10">The sequence shown here is derived from an EMBL/GenBank/DDBJ whole genome shotgun (WGS) entry which is preliminary data.</text>
</comment>
<dbReference type="UniPathway" id="UPA00666"/>
<keyword evidence="2 8" id="KW-1003">Cell membrane</keyword>
<reference evidence="10 11" key="1">
    <citation type="submission" date="2020-02" db="EMBL/GenBank/DDBJ databases">
        <title>Sequencing the genomes of 1000 actinobacteria strains.</title>
        <authorList>
            <person name="Klenk H.-P."/>
        </authorList>
    </citation>
    <scope>NUCLEOTIDE SEQUENCE [LARGE SCALE GENOMIC DNA]</scope>
    <source>
        <strain evidence="10 11">DSM 27960</strain>
    </source>
</reference>